<dbReference type="InterPro" id="IPR011008">
    <property type="entry name" value="Dimeric_a/b-barrel"/>
</dbReference>
<proteinExistence type="predicted"/>
<dbReference type="STRING" id="1219043.SCH01S_35_00630"/>
<dbReference type="AlphaFoldDB" id="A0A0E9MQ54"/>
<dbReference type="SUPFAM" id="SSF54909">
    <property type="entry name" value="Dimeric alpha+beta barrel"/>
    <property type="match status" value="1"/>
</dbReference>
<dbReference type="RefSeq" id="WP_046348439.1">
    <property type="nucleotide sequence ID" value="NZ_BBWU01000035.1"/>
</dbReference>
<dbReference type="OrthoDB" id="9797060at2"/>
<protein>
    <recommendedName>
        <fullName evidence="1">ABM domain-containing protein</fullName>
    </recommendedName>
</protein>
<dbReference type="InterPro" id="IPR007138">
    <property type="entry name" value="ABM_dom"/>
</dbReference>
<gene>
    <name evidence="2" type="ORF">SCH01S_35_00630</name>
</gene>
<sequence length="116" mass="12803">MIAVIFEGWTDAAHSGDYLDLAAQLRPLLDDMPGFISVERFQSLGDPEKLLSLSFWQGEAAVAAWRNTAEHRTAQALGRAGVFRDYRIRVAEVFRDYGLGDRADAPPDSKAAHARA</sequence>
<name>A0A0E9MQ54_9SPHN</name>
<reference evidence="2 3" key="1">
    <citation type="submission" date="2015-04" db="EMBL/GenBank/DDBJ databases">
        <title>Whole genome shotgun sequence of Sphingomonas changbaiensis NBRC 104936.</title>
        <authorList>
            <person name="Katano-Makiyama Y."/>
            <person name="Hosoyama A."/>
            <person name="Hashimoto M."/>
            <person name="Noguchi M."/>
            <person name="Tsuchikane K."/>
            <person name="Ohji S."/>
            <person name="Yamazoe A."/>
            <person name="Ichikawa N."/>
            <person name="Kimura A."/>
            <person name="Fujita N."/>
        </authorList>
    </citation>
    <scope>NUCLEOTIDE SEQUENCE [LARGE SCALE GENOMIC DNA]</scope>
    <source>
        <strain evidence="2 3">NBRC 104936</strain>
    </source>
</reference>
<evidence type="ECO:0000313" key="3">
    <source>
        <dbReference type="Proteomes" id="UP000033202"/>
    </source>
</evidence>
<organism evidence="2 3">
    <name type="scientific">Sphingomonas changbaiensis NBRC 104936</name>
    <dbReference type="NCBI Taxonomy" id="1219043"/>
    <lineage>
        <taxon>Bacteria</taxon>
        <taxon>Pseudomonadati</taxon>
        <taxon>Pseudomonadota</taxon>
        <taxon>Alphaproteobacteria</taxon>
        <taxon>Sphingomonadales</taxon>
        <taxon>Sphingomonadaceae</taxon>
        <taxon>Sphingomonas</taxon>
    </lineage>
</organism>
<keyword evidence="3" id="KW-1185">Reference proteome</keyword>
<dbReference type="EMBL" id="BBWU01000035">
    <property type="protein sequence ID" value="GAO39628.1"/>
    <property type="molecule type" value="Genomic_DNA"/>
</dbReference>
<dbReference type="Pfam" id="PF03992">
    <property type="entry name" value="ABM"/>
    <property type="match status" value="1"/>
</dbReference>
<dbReference type="Proteomes" id="UP000033202">
    <property type="component" value="Unassembled WGS sequence"/>
</dbReference>
<dbReference type="PANTHER" id="PTHR37811">
    <property type="entry name" value="BLL5343 PROTEIN"/>
    <property type="match status" value="1"/>
</dbReference>
<evidence type="ECO:0000313" key="2">
    <source>
        <dbReference type="EMBL" id="GAO39628.1"/>
    </source>
</evidence>
<comment type="caution">
    <text evidence="2">The sequence shown here is derived from an EMBL/GenBank/DDBJ whole genome shotgun (WGS) entry which is preliminary data.</text>
</comment>
<dbReference type="PROSITE" id="PS51725">
    <property type="entry name" value="ABM"/>
    <property type="match status" value="1"/>
</dbReference>
<accession>A0A0E9MQ54</accession>
<dbReference type="PANTHER" id="PTHR37811:SF2">
    <property type="entry name" value="ABM DOMAIN-CONTAINING PROTEIN"/>
    <property type="match status" value="1"/>
</dbReference>
<dbReference type="Gene3D" id="3.30.70.100">
    <property type="match status" value="1"/>
</dbReference>
<feature type="domain" description="ABM" evidence="1">
    <location>
        <begin position="1"/>
        <end position="90"/>
    </location>
</feature>
<dbReference type="InterPro" id="IPR052936">
    <property type="entry name" value="Jasmonate_Hydroxylase-like"/>
</dbReference>
<evidence type="ECO:0000259" key="1">
    <source>
        <dbReference type="PROSITE" id="PS51725"/>
    </source>
</evidence>